<proteinExistence type="predicted"/>
<organism evidence="1 2">
    <name type="scientific">Sagittula stellata (strain ATCC 700073 / DSM 11524 / E-37)</name>
    <dbReference type="NCBI Taxonomy" id="388399"/>
    <lineage>
        <taxon>Bacteria</taxon>
        <taxon>Pseudomonadati</taxon>
        <taxon>Pseudomonadota</taxon>
        <taxon>Alphaproteobacteria</taxon>
        <taxon>Rhodobacterales</taxon>
        <taxon>Roseobacteraceae</taxon>
        <taxon>Sagittula</taxon>
    </lineage>
</organism>
<evidence type="ECO:0000313" key="2">
    <source>
        <dbReference type="Proteomes" id="UP000005713"/>
    </source>
</evidence>
<sequence length="121" mass="12696">MSALGGGGPKSVATLNRRLVLEAPQDVADGAGGYTRVWSAIGTLWARVDPRSGRQTEGEAGAMSSAGFTVTVRGAPVGHSSRPVAGQRFVMATRIFLIEAVTEVEPRGMYLDCRCTEEVSA</sequence>
<dbReference type="Gene3D" id="2.40.10.270">
    <property type="entry name" value="Bacteriophage SPP1 head-tail adaptor protein"/>
    <property type="match status" value="1"/>
</dbReference>
<gene>
    <name evidence="1" type="ORF">SSE37_08068</name>
</gene>
<comment type="caution">
    <text evidence="1">The sequence shown here is derived from an EMBL/GenBank/DDBJ whole genome shotgun (WGS) entry which is preliminary data.</text>
</comment>
<dbReference type="InterPro" id="IPR038666">
    <property type="entry name" value="SSP1_head-tail_sf"/>
</dbReference>
<dbReference type="EMBL" id="AAYA01000002">
    <property type="protein sequence ID" value="EBA09748.1"/>
    <property type="molecule type" value="Genomic_DNA"/>
</dbReference>
<dbReference type="AlphaFoldDB" id="A3JZ45"/>
<dbReference type="OrthoDB" id="7570189at2"/>
<evidence type="ECO:0000313" key="1">
    <source>
        <dbReference type="EMBL" id="EBA09748.1"/>
    </source>
</evidence>
<protein>
    <submittedName>
        <fullName evidence="1">Head-tail adaptor, putative</fullName>
    </submittedName>
</protein>
<dbReference type="Proteomes" id="UP000005713">
    <property type="component" value="Unassembled WGS sequence"/>
</dbReference>
<reference evidence="1 2" key="1">
    <citation type="submission" date="2006-06" db="EMBL/GenBank/DDBJ databases">
        <authorList>
            <person name="Moran M.A."/>
            <person name="Ferriera S."/>
            <person name="Johnson J."/>
            <person name="Kravitz S."/>
            <person name="Beeson K."/>
            <person name="Sutton G."/>
            <person name="Rogers Y.-H."/>
            <person name="Friedman R."/>
            <person name="Frazier M."/>
            <person name="Venter J.C."/>
        </authorList>
    </citation>
    <scope>NUCLEOTIDE SEQUENCE [LARGE SCALE GENOMIC DNA]</scope>
    <source>
        <strain evidence="1 2">E-37</strain>
    </source>
</reference>
<dbReference type="InterPro" id="IPR008767">
    <property type="entry name" value="Phage_SPP1_head-tail_adaptor"/>
</dbReference>
<name>A3JZ45_SAGS3</name>
<dbReference type="Pfam" id="PF05521">
    <property type="entry name" value="Phage_HCP"/>
    <property type="match status" value="1"/>
</dbReference>
<dbReference type="eggNOG" id="COG5614">
    <property type="taxonomic scope" value="Bacteria"/>
</dbReference>
<dbReference type="RefSeq" id="WP_005855938.1">
    <property type="nucleotide sequence ID" value="NZ_AAYA01000002.1"/>
</dbReference>
<keyword evidence="2" id="KW-1185">Reference proteome</keyword>
<accession>A3JZ45</accession>